<evidence type="ECO:0000313" key="3">
    <source>
        <dbReference type="EMBL" id="SVC49850.1"/>
    </source>
</evidence>
<dbReference type="CDD" id="cd03316">
    <property type="entry name" value="MR_like"/>
    <property type="match status" value="1"/>
</dbReference>
<reference evidence="3" key="1">
    <citation type="submission" date="2018-05" db="EMBL/GenBank/DDBJ databases">
        <authorList>
            <person name="Lanie J.A."/>
            <person name="Ng W.-L."/>
            <person name="Kazmierczak K.M."/>
            <person name="Andrzejewski T.M."/>
            <person name="Davidsen T.M."/>
            <person name="Wayne K.J."/>
            <person name="Tettelin H."/>
            <person name="Glass J.I."/>
            <person name="Rusch D."/>
            <person name="Podicherti R."/>
            <person name="Tsui H.-C.T."/>
            <person name="Winkler M.E."/>
        </authorList>
    </citation>
    <scope>NUCLEOTIDE SEQUENCE</scope>
</reference>
<dbReference type="SFLD" id="SFLDG00179">
    <property type="entry name" value="mandelate_racemase"/>
    <property type="match status" value="1"/>
</dbReference>
<dbReference type="InterPro" id="IPR013342">
    <property type="entry name" value="Mandelate_racemase_C"/>
</dbReference>
<dbReference type="SUPFAM" id="SSF51604">
    <property type="entry name" value="Enolase C-terminal domain-like"/>
    <property type="match status" value="1"/>
</dbReference>
<dbReference type="InterPro" id="IPR029017">
    <property type="entry name" value="Enolase-like_N"/>
</dbReference>
<dbReference type="SUPFAM" id="SSF54826">
    <property type="entry name" value="Enolase N-terminal domain-like"/>
    <property type="match status" value="1"/>
</dbReference>
<dbReference type="SFLD" id="SFLDS00001">
    <property type="entry name" value="Enolase"/>
    <property type="match status" value="1"/>
</dbReference>
<evidence type="ECO:0000256" key="1">
    <source>
        <dbReference type="ARBA" id="ARBA00023239"/>
    </source>
</evidence>
<dbReference type="GO" id="GO:0016829">
    <property type="term" value="F:lyase activity"/>
    <property type="evidence" value="ECO:0007669"/>
    <property type="project" value="UniProtKB-KW"/>
</dbReference>
<dbReference type="Pfam" id="PF02746">
    <property type="entry name" value="MR_MLE_N"/>
    <property type="match status" value="1"/>
</dbReference>
<gene>
    <name evidence="3" type="ORF">METZ01_LOCUS302704</name>
</gene>
<sequence>AWSSIYSKRHETALIRIETDNGLVGWGEGQAPVSPRTVQAIVEDLCRPVLLNRDPFDVEYLWYRLYSAMRERGHITGFYVDALAGVDLALYDLLGKALGKPAYKVLGGQYRDDVLIYAGMGGDDPEIVARTANEHVAEGYSAVKLHLRQTNREIAEIVTAVRESVGPDVLIHVDVHGQRDVSGAIMLGRLLEPMDVKWLEAPSLAEDVKGHAAVAAALDLQVATGEWLRTSWEWRQWIDFRGFDCAMPDIARTGLTEGKRISALCDAYNLPIAPHVGGGGILSIAASVQYSAAIPNFQILEHSHRGHANKGRIARSYPVPKDGRFVLDETPGLGVEIDEDRVREFST</sequence>
<protein>
    <recommendedName>
        <fullName evidence="2">Mandelate racemase/muconate lactonizing enzyme C-terminal domain-containing protein</fullName>
    </recommendedName>
</protein>
<dbReference type="Pfam" id="PF13378">
    <property type="entry name" value="MR_MLE_C"/>
    <property type="match status" value="1"/>
</dbReference>
<dbReference type="AlphaFoldDB" id="A0A382MMJ2"/>
<dbReference type="InterPro" id="IPR036849">
    <property type="entry name" value="Enolase-like_C_sf"/>
</dbReference>
<proteinExistence type="predicted"/>
<feature type="non-terminal residue" evidence="3">
    <location>
        <position position="1"/>
    </location>
</feature>
<keyword evidence="1" id="KW-0456">Lyase</keyword>
<dbReference type="InterPro" id="IPR013341">
    <property type="entry name" value="Mandelate_racemase_N_dom"/>
</dbReference>
<dbReference type="EMBL" id="UINC01094531">
    <property type="protein sequence ID" value="SVC49850.1"/>
    <property type="molecule type" value="Genomic_DNA"/>
</dbReference>
<dbReference type="InterPro" id="IPR034593">
    <property type="entry name" value="DgoD-like"/>
</dbReference>
<dbReference type="PANTHER" id="PTHR48080">
    <property type="entry name" value="D-GALACTONATE DEHYDRATASE-RELATED"/>
    <property type="match status" value="1"/>
</dbReference>
<dbReference type="Gene3D" id="3.30.390.10">
    <property type="entry name" value="Enolase-like, N-terminal domain"/>
    <property type="match status" value="1"/>
</dbReference>
<dbReference type="SMART" id="SM00922">
    <property type="entry name" value="MR_MLE"/>
    <property type="match status" value="1"/>
</dbReference>
<organism evidence="3">
    <name type="scientific">marine metagenome</name>
    <dbReference type="NCBI Taxonomy" id="408172"/>
    <lineage>
        <taxon>unclassified sequences</taxon>
        <taxon>metagenomes</taxon>
        <taxon>ecological metagenomes</taxon>
    </lineage>
</organism>
<accession>A0A382MMJ2</accession>
<name>A0A382MMJ2_9ZZZZ</name>
<evidence type="ECO:0000259" key="2">
    <source>
        <dbReference type="SMART" id="SM00922"/>
    </source>
</evidence>
<dbReference type="Gene3D" id="3.20.20.120">
    <property type="entry name" value="Enolase-like C-terminal domain"/>
    <property type="match status" value="1"/>
</dbReference>
<dbReference type="InterPro" id="IPR029065">
    <property type="entry name" value="Enolase_C-like"/>
</dbReference>
<feature type="domain" description="Mandelate racemase/muconate lactonizing enzyme C-terminal" evidence="2">
    <location>
        <begin position="125"/>
        <end position="221"/>
    </location>
</feature>
<dbReference type="PANTHER" id="PTHR48080:SF2">
    <property type="entry name" value="D-GALACTONATE DEHYDRATASE"/>
    <property type="match status" value="1"/>
</dbReference>